<evidence type="ECO:0000313" key="4">
    <source>
        <dbReference type="Proteomes" id="UP000241848"/>
    </source>
</evidence>
<dbReference type="GO" id="GO:0016757">
    <property type="term" value="F:glycosyltransferase activity"/>
    <property type="evidence" value="ECO:0007669"/>
    <property type="project" value="InterPro"/>
</dbReference>
<dbReference type="PANTHER" id="PTHR45947:SF3">
    <property type="entry name" value="SULFOQUINOVOSYL TRANSFERASE SQD2"/>
    <property type="match status" value="1"/>
</dbReference>
<dbReference type="InterPro" id="IPR001296">
    <property type="entry name" value="Glyco_trans_1"/>
</dbReference>
<dbReference type="EMBL" id="PXYV01000025">
    <property type="protein sequence ID" value="PSR21908.1"/>
    <property type="molecule type" value="Genomic_DNA"/>
</dbReference>
<evidence type="ECO:0000259" key="1">
    <source>
        <dbReference type="Pfam" id="PF00534"/>
    </source>
</evidence>
<feature type="domain" description="Glycosyl transferase family 1" evidence="1">
    <location>
        <begin position="199"/>
        <end position="349"/>
    </location>
</feature>
<accession>A0A2T2WI42</accession>
<keyword evidence="3" id="KW-0808">Transferase</keyword>
<dbReference type="Gene3D" id="3.40.50.2000">
    <property type="entry name" value="Glycogen Phosphorylase B"/>
    <property type="match status" value="2"/>
</dbReference>
<proteinExistence type="predicted"/>
<evidence type="ECO:0000259" key="2">
    <source>
        <dbReference type="Pfam" id="PF13439"/>
    </source>
</evidence>
<comment type="caution">
    <text evidence="3">The sequence shown here is derived from an EMBL/GenBank/DDBJ whole genome shotgun (WGS) entry which is preliminary data.</text>
</comment>
<dbReference type="SUPFAM" id="SSF53756">
    <property type="entry name" value="UDP-Glycosyltransferase/glycogen phosphorylase"/>
    <property type="match status" value="1"/>
</dbReference>
<feature type="domain" description="Glycosyltransferase subfamily 4-like N-terminal" evidence="2">
    <location>
        <begin position="15"/>
        <end position="178"/>
    </location>
</feature>
<dbReference type="InterPro" id="IPR050194">
    <property type="entry name" value="Glycosyltransferase_grp1"/>
</dbReference>
<dbReference type="Pfam" id="PF13439">
    <property type="entry name" value="Glyco_transf_4"/>
    <property type="match status" value="1"/>
</dbReference>
<protein>
    <submittedName>
        <fullName evidence="3">Glycosyltransferase family 1 protein</fullName>
    </submittedName>
</protein>
<dbReference type="Proteomes" id="UP000241848">
    <property type="component" value="Unassembled WGS sequence"/>
</dbReference>
<gene>
    <name evidence="3" type="ORF">C7B45_08990</name>
</gene>
<reference evidence="3 4" key="1">
    <citation type="journal article" date="2014" name="BMC Genomics">
        <title>Comparison of environmental and isolate Sulfobacillus genomes reveals diverse carbon, sulfur, nitrogen, and hydrogen metabolisms.</title>
        <authorList>
            <person name="Justice N.B."/>
            <person name="Norman A."/>
            <person name="Brown C.T."/>
            <person name="Singh A."/>
            <person name="Thomas B.C."/>
            <person name="Banfield J.F."/>
        </authorList>
    </citation>
    <scope>NUCLEOTIDE SEQUENCE [LARGE SCALE GENOMIC DNA]</scope>
    <source>
        <strain evidence="3">AMDSBA3</strain>
    </source>
</reference>
<dbReference type="InterPro" id="IPR028098">
    <property type="entry name" value="Glyco_trans_4-like_N"/>
</dbReference>
<evidence type="ECO:0000313" key="3">
    <source>
        <dbReference type="EMBL" id="PSR21908.1"/>
    </source>
</evidence>
<sequence length="376" mass="41822">MRIVFVTETWWPSTDGVVTRLTATVRELKKMGHELMIIAPRGGEPFFEGIPVRDVPNVSVGFIYGGKPWGMPLPRIGHYIREFDADVVHVVNPFVIGWGGVLSAVSQGRPLVASYHTNIAQYAEFYHLGFTKPAIWACLRALHNRADLNLATSETVRQELIREGIKNVRVWARGVDLQLFHPSRRSEAMRRRLTDGHPERMIALSVGRIALEKGLDRLTALFAANTNLHLAFVGDGPARKDLTQLFRGTPTTFVGTLHGEDLACAYASADVFVFPSTTDTLGLVLLEAMASGLPIIAAESQPTHELTDQSGAGLLFRADKPETIGERVYELVHSARGEELSRRARHEAERWGWRVPTVELVNWYQELLGEQRGSTA</sequence>
<dbReference type="CDD" id="cd03814">
    <property type="entry name" value="GT4-like"/>
    <property type="match status" value="1"/>
</dbReference>
<dbReference type="AlphaFoldDB" id="A0A2T2WI42"/>
<organism evidence="3 4">
    <name type="scientific">Sulfobacillus acidophilus</name>
    <dbReference type="NCBI Taxonomy" id="53633"/>
    <lineage>
        <taxon>Bacteria</taxon>
        <taxon>Bacillati</taxon>
        <taxon>Bacillota</taxon>
        <taxon>Clostridia</taxon>
        <taxon>Eubacteriales</taxon>
        <taxon>Clostridiales Family XVII. Incertae Sedis</taxon>
        <taxon>Sulfobacillus</taxon>
    </lineage>
</organism>
<dbReference type="Pfam" id="PF00534">
    <property type="entry name" value="Glycos_transf_1"/>
    <property type="match status" value="1"/>
</dbReference>
<dbReference type="PANTHER" id="PTHR45947">
    <property type="entry name" value="SULFOQUINOVOSYL TRANSFERASE SQD2"/>
    <property type="match status" value="1"/>
</dbReference>
<name>A0A2T2WI42_9FIRM</name>